<dbReference type="InterPro" id="IPR050297">
    <property type="entry name" value="LipidA_mod_glycosyltrf_83"/>
</dbReference>
<keyword evidence="4" id="KW-0808">Transferase</keyword>
<feature type="transmembrane region" description="Helical" evidence="8">
    <location>
        <begin position="359"/>
        <end position="384"/>
    </location>
</feature>
<evidence type="ECO:0000256" key="6">
    <source>
        <dbReference type="ARBA" id="ARBA00022989"/>
    </source>
</evidence>
<keyword evidence="3" id="KW-0328">Glycosyltransferase</keyword>
<dbReference type="GO" id="GO:0009103">
    <property type="term" value="P:lipopolysaccharide biosynthetic process"/>
    <property type="evidence" value="ECO:0007669"/>
    <property type="project" value="UniProtKB-ARBA"/>
</dbReference>
<reference evidence="10 11" key="1">
    <citation type="journal article" date="2016" name="Nat. Commun.">
        <title>Thousands of microbial genomes shed light on interconnected biogeochemical processes in an aquifer system.</title>
        <authorList>
            <person name="Anantharaman K."/>
            <person name="Brown C.T."/>
            <person name="Hug L.A."/>
            <person name="Sharon I."/>
            <person name="Castelle C.J."/>
            <person name="Probst A.J."/>
            <person name="Thomas B.C."/>
            <person name="Singh A."/>
            <person name="Wilkins M.J."/>
            <person name="Karaoz U."/>
            <person name="Brodie E.L."/>
            <person name="Williams K.H."/>
            <person name="Hubbard S.S."/>
            <person name="Banfield J.F."/>
        </authorList>
    </citation>
    <scope>NUCLEOTIDE SEQUENCE [LARGE SCALE GENOMIC DNA]</scope>
</reference>
<protein>
    <recommendedName>
        <fullName evidence="9">Glycosyltransferase RgtA/B/C/D-like domain-containing protein</fullName>
    </recommendedName>
</protein>
<dbReference type="PANTHER" id="PTHR33908">
    <property type="entry name" value="MANNOSYLTRANSFERASE YKCB-RELATED"/>
    <property type="match status" value="1"/>
</dbReference>
<name>A0A1F5YXZ9_9BACT</name>
<evidence type="ECO:0000256" key="5">
    <source>
        <dbReference type="ARBA" id="ARBA00022692"/>
    </source>
</evidence>
<keyword evidence="5 8" id="KW-0812">Transmembrane</keyword>
<comment type="caution">
    <text evidence="10">The sequence shown here is derived from an EMBL/GenBank/DDBJ whole genome shotgun (WGS) entry which is preliminary data.</text>
</comment>
<keyword evidence="6 8" id="KW-1133">Transmembrane helix</keyword>
<sequence length="387" mass="43246">MHRKAIIGLPGIAIIILAALLYFTHLGLKPFERWDEITNVQVVRETILSKNRILLTLNGSAFFEKPPLWYWLSQFPVYLTGIRPESLRFVSAASGILTVWLTYRILAAAGMTTAGILSALTLLAVRHLSVNNPGGFFSTHTFRSADVDGLFTMLTVASWYALMRYGKNRHGSIIAGILTGLGLLTKGPLILVGILPYFIFRIISKYHEKILTGLFLTLGTAVIVAAPWHSAMIMVYGRDFLTEYFGYHMLYRIIQPLEGHYAPLYFPLQILTHPAVNPFFAFGALALGWSVFTGRIRKDALLFTATLSILIIIVTAMIVRTKLAWYILPIYPFTAVITGYFLNYCIGLFRTAGRTVIRYIAAFVVCSWALVTGYSLTAIFLNLISGR</sequence>
<evidence type="ECO:0000259" key="9">
    <source>
        <dbReference type="Pfam" id="PF13231"/>
    </source>
</evidence>
<dbReference type="EMBL" id="MFJD01000001">
    <property type="protein sequence ID" value="OGG05051.1"/>
    <property type="molecule type" value="Genomic_DNA"/>
</dbReference>
<gene>
    <name evidence="10" type="ORF">A2Z33_07265</name>
</gene>
<dbReference type="GO" id="GO:0016763">
    <property type="term" value="F:pentosyltransferase activity"/>
    <property type="evidence" value="ECO:0007669"/>
    <property type="project" value="TreeGrafter"/>
</dbReference>
<evidence type="ECO:0000256" key="4">
    <source>
        <dbReference type="ARBA" id="ARBA00022679"/>
    </source>
</evidence>
<dbReference type="AlphaFoldDB" id="A0A1F5YXZ9"/>
<dbReference type="Proteomes" id="UP000178448">
    <property type="component" value="Unassembled WGS sequence"/>
</dbReference>
<keyword evidence="7 8" id="KW-0472">Membrane</keyword>
<dbReference type="GO" id="GO:0005886">
    <property type="term" value="C:plasma membrane"/>
    <property type="evidence" value="ECO:0007669"/>
    <property type="project" value="UniProtKB-SubCell"/>
</dbReference>
<dbReference type="STRING" id="1798374.A2Z33_07265"/>
<comment type="subcellular location">
    <subcellularLocation>
        <location evidence="1">Cell membrane</location>
        <topology evidence="1">Multi-pass membrane protein</topology>
    </subcellularLocation>
</comment>
<evidence type="ECO:0000313" key="10">
    <source>
        <dbReference type="EMBL" id="OGG05051.1"/>
    </source>
</evidence>
<feature type="transmembrane region" description="Helical" evidence="8">
    <location>
        <begin position="145"/>
        <end position="162"/>
    </location>
</feature>
<feature type="domain" description="Glycosyltransferase RgtA/B/C/D-like" evidence="9">
    <location>
        <begin position="65"/>
        <end position="227"/>
    </location>
</feature>
<dbReference type="Pfam" id="PF13231">
    <property type="entry name" value="PMT_2"/>
    <property type="match status" value="1"/>
</dbReference>
<evidence type="ECO:0000313" key="11">
    <source>
        <dbReference type="Proteomes" id="UP000178448"/>
    </source>
</evidence>
<feature type="transmembrane region" description="Helical" evidence="8">
    <location>
        <begin position="325"/>
        <end position="347"/>
    </location>
</feature>
<evidence type="ECO:0000256" key="8">
    <source>
        <dbReference type="SAM" id="Phobius"/>
    </source>
</evidence>
<dbReference type="GO" id="GO:0010041">
    <property type="term" value="P:response to iron(III) ion"/>
    <property type="evidence" value="ECO:0007669"/>
    <property type="project" value="TreeGrafter"/>
</dbReference>
<accession>A0A1F5YXZ9</accession>
<evidence type="ECO:0000256" key="3">
    <source>
        <dbReference type="ARBA" id="ARBA00022676"/>
    </source>
</evidence>
<evidence type="ECO:0000256" key="1">
    <source>
        <dbReference type="ARBA" id="ARBA00004651"/>
    </source>
</evidence>
<proteinExistence type="predicted"/>
<feature type="transmembrane region" description="Helical" evidence="8">
    <location>
        <begin position="210"/>
        <end position="228"/>
    </location>
</feature>
<dbReference type="InterPro" id="IPR038731">
    <property type="entry name" value="RgtA/B/C-like"/>
</dbReference>
<organism evidence="10 11">
    <name type="scientific">Candidatus Gottesmanbacteria bacterium RBG_16_52_11</name>
    <dbReference type="NCBI Taxonomy" id="1798374"/>
    <lineage>
        <taxon>Bacteria</taxon>
        <taxon>Candidatus Gottesmaniibacteriota</taxon>
    </lineage>
</organism>
<dbReference type="PANTHER" id="PTHR33908:SF3">
    <property type="entry name" value="UNDECAPRENYL PHOSPHATE-ALPHA-4-AMINO-4-DEOXY-L-ARABINOSE ARABINOSYL TRANSFERASE"/>
    <property type="match status" value="1"/>
</dbReference>
<evidence type="ECO:0000256" key="2">
    <source>
        <dbReference type="ARBA" id="ARBA00022475"/>
    </source>
</evidence>
<feature type="transmembrane region" description="Helical" evidence="8">
    <location>
        <begin position="300"/>
        <end position="319"/>
    </location>
</feature>
<keyword evidence="2" id="KW-1003">Cell membrane</keyword>
<feature type="transmembrane region" description="Helical" evidence="8">
    <location>
        <begin position="174"/>
        <end position="198"/>
    </location>
</feature>
<feature type="transmembrane region" description="Helical" evidence="8">
    <location>
        <begin position="105"/>
        <end position="125"/>
    </location>
</feature>
<feature type="transmembrane region" description="Helical" evidence="8">
    <location>
        <begin position="7"/>
        <end position="25"/>
    </location>
</feature>
<feature type="transmembrane region" description="Helical" evidence="8">
    <location>
        <begin position="275"/>
        <end position="293"/>
    </location>
</feature>
<evidence type="ECO:0000256" key="7">
    <source>
        <dbReference type="ARBA" id="ARBA00023136"/>
    </source>
</evidence>